<reference evidence="2 3" key="1">
    <citation type="journal article" date="2016" name="Nat. Commun.">
        <title>Thousands of microbial genomes shed light on interconnected biogeochemical processes in an aquifer system.</title>
        <authorList>
            <person name="Anantharaman K."/>
            <person name="Brown C.T."/>
            <person name="Hug L.A."/>
            <person name="Sharon I."/>
            <person name="Castelle C.J."/>
            <person name="Probst A.J."/>
            <person name="Thomas B.C."/>
            <person name="Singh A."/>
            <person name="Wilkins M.J."/>
            <person name="Karaoz U."/>
            <person name="Brodie E.L."/>
            <person name="Williams K.H."/>
            <person name="Hubbard S.S."/>
            <person name="Banfield J.F."/>
        </authorList>
    </citation>
    <scope>NUCLEOTIDE SEQUENCE [LARGE SCALE GENOMIC DNA]</scope>
</reference>
<keyword evidence="1" id="KW-0812">Transmembrane</keyword>
<dbReference type="InterPro" id="IPR045584">
    <property type="entry name" value="Pilin-like"/>
</dbReference>
<feature type="transmembrane region" description="Helical" evidence="1">
    <location>
        <begin position="30"/>
        <end position="54"/>
    </location>
</feature>
<evidence type="ECO:0000313" key="3">
    <source>
        <dbReference type="Proteomes" id="UP000179279"/>
    </source>
</evidence>
<sequence>MPKKIEPGLRKDIPNSFFRRLVINSSKSKGFTFIELLISVSIIAILSVISIGSFQGATNRAAVKNSAQILKADIRKMQNFALSGAKDPAPGGPLGCSIDPNTYSYYWVHTSGNMFSNTNYFRYIVGSPPASCSELIDQNLPWENQVRIESVGRSNPAGSDSPCPSVGAKFRPIGRNVQLVCGPALMTPVSDPVSSLPGGSDRIFIQLKHPSDNIRYRVYVTAGGIIYDRRMP</sequence>
<dbReference type="InterPro" id="IPR012902">
    <property type="entry name" value="N_methyl_site"/>
</dbReference>
<keyword evidence="1" id="KW-0472">Membrane</keyword>
<evidence type="ECO:0008006" key="4">
    <source>
        <dbReference type="Google" id="ProtNLM"/>
    </source>
</evidence>
<evidence type="ECO:0000256" key="1">
    <source>
        <dbReference type="SAM" id="Phobius"/>
    </source>
</evidence>
<name>A0A1G1WV69_9BACT</name>
<comment type="caution">
    <text evidence="2">The sequence shown here is derived from an EMBL/GenBank/DDBJ whole genome shotgun (WGS) entry which is preliminary data.</text>
</comment>
<dbReference type="Proteomes" id="UP000179279">
    <property type="component" value="Unassembled WGS sequence"/>
</dbReference>
<dbReference type="SUPFAM" id="SSF54523">
    <property type="entry name" value="Pili subunits"/>
    <property type="match status" value="1"/>
</dbReference>
<protein>
    <recommendedName>
        <fullName evidence="4">Type II secretion system protein GspH</fullName>
    </recommendedName>
</protein>
<dbReference type="Gene3D" id="3.30.700.10">
    <property type="entry name" value="Glycoprotein, Type 4 Pilin"/>
    <property type="match status" value="1"/>
</dbReference>
<dbReference type="AlphaFoldDB" id="A0A1G1WV69"/>
<organism evidence="2 3">
    <name type="scientific">Candidatus Woykebacteria bacterium RIFCSPLOWO2_01_FULL_41_12</name>
    <dbReference type="NCBI Taxonomy" id="1802604"/>
    <lineage>
        <taxon>Bacteria</taxon>
        <taxon>Candidatus Woykeibacteriota</taxon>
    </lineage>
</organism>
<gene>
    <name evidence="2" type="ORF">A3A57_01775</name>
</gene>
<keyword evidence="1" id="KW-1133">Transmembrane helix</keyword>
<dbReference type="EMBL" id="MHDA01000030">
    <property type="protein sequence ID" value="OGY31583.1"/>
    <property type="molecule type" value="Genomic_DNA"/>
</dbReference>
<dbReference type="Pfam" id="PF07963">
    <property type="entry name" value="N_methyl"/>
    <property type="match status" value="1"/>
</dbReference>
<accession>A0A1G1WV69</accession>
<proteinExistence type="predicted"/>
<evidence type="ECO:0000313" key="2">
    <source>
        <dbReference type="EMBL" id="OGY31583.1"/>
    </source>
</evidence>
<dbReference type="NCBIfam" id="TIGR02532">
    <property type="entry name" value="IV_pilin_GFxxxE"/>
    <property type="match status" value="1"/>
</dbReference>